<evidence type="ECO:0000313" key="3">
    <source>
        <dbReference type="Proteomes" id="UP001058974"/>
    </source>
</evidence>
<dbReference type="Gramene" id="Psat06G0312900-T1">
    <property type="protein sequence ID" value="KAI5397189.1"/>
    <property type="gene ID" value="KIW84_063129"/>
</dbReference>
<feature type="compositionally biased region" description="Polar residues" evidence="1">
    <location>
        <begin position="297"/>
        <end position="307"/>
    </location>
</feature>
<gene>
    <name evidence="2" type="ORF">KIW84_063129</name>
</gene>
<feature type="region of interest" description="Disordered" evidence="1">
    <location>
        <begin position="297"/>
        <end position="340"/>
    </location>
</feature>
<evidence type="ECO:0000256" key="1">
    <source>
        <dbReference type="SAM" id="MobiDB-lite"/>
    </source>
</evidence>
<evidence type="ECO:0000313" key="2">
    <source>
        <dbReference type="EMBL" id="KAI5397189.1"/>
    </source>
</evidence>
<name>A0A9D4W994_PEA</name>
<feature type="compositionally biased region" description="Polar residues" evidence="1">
    <location>
        <begin position="315"/>
        <end position="328"/>
    </location>
</feature>
<reference evidence="2 3" key="1">
    <citation type="journal article" date="2022" name="Nat. Genet.">
        <title>Improved pea reference genome and pan-genome highlight genomic features and evolutionary characteristics.</title>
        <authorList>
            <person name="Yang T."/>
            <person name="Liu R."/>
            <person name="Luo Y."/>
            <person name="Hu S."/>
            <person name="Wang D."/>
            <person name="Wang C."/>
            <person name="Pandey M.K."/>
            <person name="Ge S."/>
            <person name="Xu Q."/>
            <person name="Li N."/>
            <person name="Li G."/>
            <person name="Huang Y."/>
            <person name="Saxena R.K."/>
            <person name="Ji Y."/>
            <person name="Li M."/>
            <person name="Yan X."/>
            <person name="He Y."/>
            <person name="Liu Y."/>
            <person name="Wang X."/>
            <person name="Xiang C."/>
            <person name="Varshney R.K."/>
            <person name="Ding H."/>
            <person name="Gao S."/>
            <person name="Zong X."/>
        </authorList>
    </citation>
    <scope>NUCLEOTIDE SEQUENCE [LARGE SCALE GENOMIC DNA]</scope>
    <source>
        <strain evidence="2 3">cv. Zhongwan 6</strain>
    </source>
</reference>
<protein>
    <submittedName>
        <fullName evidence="2">Uncharacterized protein</fullName>
    </submittedName>
</protein>
<dbReference type="EMBL" id="JAMSHJ010000006">
    <property type="protein sequence ID" value="KAI5397189.1"/>
    <property type="molecule type" value="Genomic_DNA"/>
</dbReference>
<proteinExistence type="predicted"/>
<keyword evidence="3" id="KW-1185">Reference proteome</keyword>
<comment type="caution">
    <text evidence="2">The sequence shown here is derived from an EMBL/GenBank/DDBJ whole genome shotgun (WGS) entry which is preliminary data.</text>
</comment>
<sequence length="362" mass="39714">MAAQVMFTASLGTEVISFELDEKFRWPKSPPSNALCKMCIEQLQLLLANAQKGGVHALAAAPNHDIVFFAGSDGKVILYKLSSSTMKKRKGQLANYATLTCNCSHSRKSLKLALPAISCGQPFVPMTSQQFGHAVLSSNVGVPVIQGQQLQYSQQMQQLPPRQIQPGHLVSSPQGIPMPYVKKNRPSTSVPQHVQQDNANVLPQYQHPPQTCRFWFPSKQNKLYITCIHSGLVAQGAMLTVLSALLTALACPTAFRSATDFIDSIWHPMTQMHLHRLRQAPVVGLLHQNSMNARQQNSVNNASSPYGGNSPHIPSPSSCSTVAQTQPNSSPFHSPTLSSSDNPQKILIQAYHLQILWRPQSR</sequence>
<feature type="compositionally biased region" description="Low complexity" evidence="1">
    <location>
        <begin position="329"/>
        <end position="340"/>
    </location>
</feature>
<accession>A0A9D4W994</accession>
<dbReference type="AlphaFoldDB" id="A0A9D4W994"/>
<dbReference type="Proteomes" id="UP001058974">
    <property type="component" value="Chromosome 6"/>
</dbReference>
<organism evidence="2 3">
    <name type="scientific">Pisum sativum</name>
    <name type="common">Garden pea</name>
    <name type="synonym">Lathyrus oleraceus</name>
    <dbReference type="NCBI Taxonomy" id="3888"/>
    <lineage>
        <taxon>Eukaryota</taxon>
        <taxon>Viridiplantae</taxon>
        <taxon>Streptophyta</taxon>
        <taxon>Embryophyta</taxon>
        <taxon>Tracheophyta</taxon>
        <taxon>Spermatophyta</taxon>
        <taxon>Magnoliopsida</taxon>
        <taxon>eudicotyledons</taxon>
        <taxon>Gunneridae</taxon>
        <taxon>Pentapetalae</taxon>
        <taxon>rosids</taxon>
        <taxon>fabids</taxon>
        <taxon>Fabales</taxon>
        <taxon>Fabaceae</taxon>
        <taxon>Papilionoideae</taxon>
        <taxon>50 kb inversion clade</taxon>
        <taxon>NPAAA clade</taxon>
        <taxon>Hologalegina</taxon>
        <taxon>IRL clade</taxon>
        <taxon>Fabeae</taxon>
        <taxon>Lathyrus</taxon>
    </lineage>
</organism>